<accession>A0A7S0YLA3</accession>
<name>A0A7S0YLA3_9CHLO</name>
<sequence length="170" mass="19351">MSLSTALRSSLRGIASFGSVKRFPQFYNVYSQFPSHFSTETETKSGEDFDAIVKYRCDNNFKRNLDGHVQLLHNEDGCYWDVKLDGNVPGAVLIRSPEKGEVYFLRSENLRQIDLSNDRLIGRLFGDNQWQGVKEPLMAVSSDGAHHHLKLARDQFLAVFSLLIPVDEKK</sequence>
<proteinExistence type="predicted"/>
<gene>
    <name evidence="1" type="ORF">PPAR00522_LOCUS15846</name>
</gene>
<dbReference type="EMBL" id="HBFM01024418">
    <property type="protein sequence ID" value="CAD8782077.1"/>
    <property type="molecule type" value="Transcribed_RNA"/>
</dbReference>
<protein>
    <submittedName>
        <fullName evidence="1">Uncharacterized protein</fullName>
    </submittedName>
</protein>
<evidence type="ECO:0000313" key="1">
    <source>
        <dbReference type="EMBL" id="CAD8782077.1"/>
    </source>
</evidence>
<organism evidence="1">
    <name type="scientific">Polytomella parva</name>
    <dbReference type="NCBI Taxonomy" id="51329"/>
    <lineage>
        <taxon>Eukaryota</taxon>
        <taxon>Viridiplantae</taxon>
        <taxon>Chlorophyta</taxon>
        <taxon>core chlorophytes</taxon>
        <taxon>Chlorophyceae</taxon>
        <taxon>CS clade</taxon>
        <taxon>Chlamydomonadales</taxon>
        <taxon>Chlamydomonadaceae</taxon>
        <taxon>Polytomella</taxon>
    </lineage>
</organism>
<reference evidence="1" key="1">
    <citation type="submission" date="2021-01" db="EMBL/GenBank/DDBJ databases">
        <authorList>
            <person name="Corre E."/>
            <person name="Pelletier E."/>
            <person name="Niang G."/>
            <person name="Scheremetjew M."/>
            <person name="Finn R."/>
            <person name="Kale V."/>
            <person name="Holt S."/>
            <person name="Cochrane G."/>
            <person name="Meng A."/>
            <person name="Brown T."/>
            <person name="Cohen L."/>
        </authorList>
    </citation>
    <scope>NUCLEOTIDE SEQUENCE</scope>
    <source>
        <strain evidence="1">SAG 63-3</strain>
    </source>
</reference>
<dbReference type="AlphaFoldDB" id="A0A7S0YLA3"/>